<proteinExistence type="predicted"/>
<sequence length="174" mass="19051">MCEPSSQTSPIIYMIRHGEKPPKDANGHDRDGLSAEGANRAQYLRQVFGTSSPYNIGYVLAEHPKKDGSRSRPYDTVAPLASDLGLSVNTSIRRNDAQGAAEAAKAYTGPGNVLVCWEHEQLAKIAEAIGVKKYATTSGWNGKIKYPDNRFDLIWMVPKPYKEITCVLSENVPG</sequence>
<reference evidence="2" key="1">
    <citation type="journal article" date="2024" name="Front. Bioeng. Biotechnol.">
        <title>Genome-scale model development and genomic sequencing of the oleaginous clade Lipomyces.</title>
        <authorList>
            <person name="Czajka J.J."/>
            <person name="Han Y."/>
            <person name="Kim J."/>
            <person name="Mondo S.J."/>
            <person name="Hofstad B.A."/>
            <person name="Robles A."/>
            <person name="Haridas S."/>
            <person name="Riley R."/>
            <person name="LaButti K."/>
            <person name="Pangilinan J."/>
            <person name="Andreopoulos W."/>
            <person name="Lipzen A."/>
            <person name="Yan J."/>
            <person name="Wang M."/>
            <person name="Ng V."/>
            <person name="Grigoriev I.V."/>
            <person name="Spatafora J.W."/>
            <person name="Magnuson J.K."/>
            <person name="Baker S.E."/>
            <person name="Pomraning K.R."/>
        </authorList>
    </citation>
    <scope>NUCLEOTIDE SEQUENCE [LARGE SCALE GENOMIC DNA]</scope>
    <source>
        <strain evidence="2">CBS 10300</strain>
    </source>
</reference>
<evidence type="ECO:0000313" key="1">
    <source>
        <dbReference type="EMBL" id="KAK9321315.1"/>
    </source>
</evidence>
<protein>
    <submittedName>
        <fullName evidence="1">Uncharacterized protein</fullName>
    </submittedName>
</protein>
<name>A0ACC3TKY5_9ASCO</name>
<organism evidence="1 2">
    <name type="scientific">Lipomyces orientalis</name>
    <dbReference type="NCBI Taxonomy" id="1233043"/>
    <lineage>
        <taxon>Eukaryota</taxon>
        <taxon>Fungi</taxon>
        <taxon>Dikarya</taxon>
        <taxon>Ascomycota</taxon>
        <taxon>Saccharomycotina</taxon>
        <taxon>Lipomycetes</taxon>
        <taxon>Lipomycetales</taxon>
        <taxon>Lipomycetaceae</taxon>
        <taxon>Lipomyces</taxon>
    </lineage>
</organism>
<accession>A0ACC3TKY5</accession>
<gene>
    <name evidence="1" type="ORF">V1517DRAFT_326697</name>
</gene>
<evidence type="ECO:0000313" key="2">
    <source>
        <dbReference type="Proteomes" id="UP001489719"/>
    </source>
</evidence>
<keyword evidence="2" id="KW-1185">Reference proteome</keyword>
<dbReference type="Proteomes" id="UP001489719">
    <property type="component" value="Unassembled WGS sequence"/>
</dbReference>
<comment type="caution">
    <text evidence="1">The sequence shown here is derived from an EMBL/GenBank/DDBJ whole genome shotgun (WGS) entry which is preliminary data.</text>
</comment>
<dbReference type="EMBL" id="MU970101">
    <property type="protein sequence ID" value="KAK9321315.1"/>
    <property type="molecule type" value="Genomic_DNA"/>
</dbReference>